<dbReference type="GO" id="GO:0016740">
    <property type="term" value="F:transferase activity"/>
    <property type="evidence" value="ECO:0007669"/>
    <property type="project" value="UniProtKB-KW"/>
</dbReference>
<keyword evidence="2" id="KW-0808">Transferase</keyword>
<dbReference type="EMBL" id="VAFM01000001">
    <property type="protein sequence ID" value="TKW61412.1"/>
    <property type="molecule type" value="Genomic_DNA"/>
</dbReference>
<dbReference type="PANTHER" id="PTHR43685">
    <property type="entry name" value="GLYCOSYLTRANSFERASE"/>
    <property type="match status" value="1"/>
</dbReference>
<dbReference type="InterPro" id="IPR050834">
    <property type="entry name" value="Glycosyltransf_2"/>
</dbReference>
<evidence type="ECO:0000313" key="3">
    <source>
        <dbReference type="Proteomes" id="UP000320948"/>
    </source>
</evidence>
<gene>
    <name evidence="2" type="ORF">DI628_01970</name>
</gene>
<evidence type="ECO:0000313" key="2">
    <source>
        <dbReference type="EMBL" id="TKW61412.1"/>
    </source>
</evidence>
<reference evidence="2 3" key="1">
    <citation type="journal article" date="2017" name="Nat. Commun.">
        <title>In situ click chemistry generation of cyclooxygenase-2 inhibitors.</title>
        <authorList>
            <person name="Bhardwaj A."/>
            <person name="Kaur J."/>
            <person name="Wuest M."/>
            <person name="Wuest F."/>
        </authorList>
    </citation>
    <scope>NUCLEOTIDE SEQUENCE [LARGE SCALE GENOMIC DNA]</scope>
    <source>
        <strain evidence="2">S2_018_000_R2_106</strain>
    </source>
</reference>
<sequence length="269" mass="30756">MAKTQNLPRIAAVMAAHNADKTLIQAVESLLIDKVPIDVYIVDDASKKPVTQLFDKVPEYVYVLRQENNVGAAKARNIALKEILVRGYEYVAVMDSDDIALPGRIRNTIAFLDANPKVAAVGGWAHCVDEDTLETLYDHRHPCDNVTIKARMNIDARFVHSTVTFRSAALKSQGFYDENYPIAQDYEIMMRLAKKYELANLPEFLLLYRISKNGISVHKMYRQRVARLRIQLQHFRFIKPLAWYGLCRSFLRVAVPNNFVVFLKKVRGV</sequence>
<dbReference type="Proteomes" id="UP000320948">
    <property type="component" value="Unassembled WGS sequence"/>
</dbReference>
<feature type="domain" description="Glycosyltransferase 2-like" evidence="1">
    <location>
        <begin position="13"/>
        <end position="164"/>
    </location>
</feature>
<dbReference type="AlphaFoldDB" id="A0A6N4RBK8"/>
<dbReference type="InterPro" id="IPR001173">
    <property type="entry name" value="Glyco_trans_2-like"/>
</dbReference>
<dbReference type="SUPFAM" id="SSF53448">
    <property type="entry name" value="Nucleotide-diphospho-sugar transferases"/>
    <property type="match status" value="1"/>
</dbReference>
<protein>
    <submittedName>
        <fullName evidence="2">Glycosyltransferase</fullName>
    </submittedName>
</protein>
<dbReference type="Gene3D" id="3.90.550.10">
    <property type="entry name" value="Spore Coat Polysaccharide Biosynthesis Protein SpsA, Chain A"/>
    <property type="match status" value="1"/>
</dbReference>
<proteinExistence type="predicted"/>
<evidence type="ECO:0000259" key="1">
    <source>
        <dbReference type="Pfam" id="PF00535"/>
    </source>
</evidence>
<dbReference type="PANTHER" id="PTHR43685:SF10">
    <property type="entry name" value="LACTO-N-NEOTETRAOSE BIOSYNTHESIS GLYCOSYL TRANSFERASE LGTA"/>
    <property type="match status" value="1"/>
</dbReference>
<name>A0A6N4RBK8_BLAVI</name>
<dbReference type="Pfam" id="PF00535">
    <property type="entry name" value="Glycos_transf_2"/>
    <property type="match status" value="1"/>
</dbReference>
<dbReference type="InterPro" id="IPR029044">
    <property type="entry name" value="Nucleotide-diphossugar_trans"/>
</dbReference>
<accession>A0A6N4RBK8</accession>
<organism evidence="2 3">
    <name type="scientific">Blastochloris viridis</name>
    <name type="common">Rhodopseudomonas viridis</name>
    <dbReference type="NCBI Taxonomy" id="1079"/>
    <lineage>
        <taxon>Bacteria</taxon>
        <taxon>Pseudomonadati</taxon>
        <taxon>Pseudomonadota</taxon>
        <taxon>Alphaproteobacteria</taxon>
        <taxon>Hyphomicrobiales</taxon>
        <taxon>Blastochloridaceae</taxon>
        <taxon>Blastochloris</taxon>
    </lineage>
</organism>
<comment type="caution">
    <text evidence="2">The sequence shown here is derived from an EMBL/GenBank/DDBJ whole genome shotgun (WGS) entry which is preliminary data.</text>
</comment>